<dbReference type="EMBL" id="CABVIE010000002">
    <property type="protein sequence ID" value="VVO62877.1"/>
    <property type="molecule type" value="Genomic_DNA"/>
</dbReference>
<reference evidence="1 2" key="1">
    <citation type="submission" date="2019-09" db="EMBL/GenBank/DDBJ databases">
        <authorList>
            <person name="Chandra G."/>
            <person name="Truman W A."/>
        </authorList>
    </citation>
    <scope>NUCLEOTIDE SEQUENCE [LARGE SCALE GENOMIC DNA]</scope>
    <source>
        <strain evidence="1">PS900</strain>
    </source>
</reference>
<name>A0A8H2NQ66_PSEFL</name>
<accession>A0A8H2NQ66</accession>
<evidence type="ECO:0000313" key="1">
    <source>
        <dbReference type="EMBL" id="VVO62877.1"/>
    </source>
</evidence>
<gene>
    <name evidence="1" type="ORF">PS900_00891</name>
</gene>
<dbReference type="RefSeq" id="WP_191624879.1">
    <property type="nucleotide sequence ID" value="NZ_CABVIE010000002.1"/>
</dbReference>
<proteinExistence type="predicted"/>
<dbReference type="Pfam" id="PF05936">
    <property type="entry name" value="T6SS_VasE"/>
    <property type="match status" value="1"/>
</dbReference>
<dbReference type="AlphaFoldDB" id="A0A8H2NQ66"/>
<comment type="caution">
    <text evidence="1">The sequence shown here is derived from an EMBL/GenBank/DDBJ whole genome shotgun (WGS) entry which is preliminary data.</text>
</comment>
<evidence type="ECO:0008006" key="3">
    <source>
        <dbReference type="Google" id="ProtNLM"/>
    </source>
</evidence>
<organism evidence="1 2">
    <name type="scientific">Pseudomonas fluorescens</name>
    <dbReference type="NCBI Taxonomy" id="294"/>
    <lineage>
        <taxon>Bacteria</taxon>
        <taxon>Pseudomonadati</taxon>
        <taxon>Pseudomonadota</taxon>
        <taxon>Gammaproteobacteria</taxon>
        <taxon>Pseudomonadales</taxon>
        <taxon>Pseudomonadaceae</taxon>
        <taxon>Pseudomonas</taxon>
    </lineage>
</organism>
<dbReference type="NCBIfam" id="TIGR03353">
    <property type="entry name" value="VI_chp_4"/>
    <property type="match status" value="1"/>
</dbReference>
<dbReference type="InterPro" id="IPR010263">
    <property type="entry name" value="T6SS_TssK"/>
</dbReference>
<dbReference type="PANTHER" id="PTHR35566:SF1">
    <property type="entry name" value="TYPE VI SECRETION SYSTEM BASEPLATE COMPONENT TSSK1"/>
    <property type="match status" value="1"/>
</dbReference>
<evidence type="ECO:0000313" key="2">
    <source>
        <dbReference type="Proteomes" id="UP000325723"/>
    </source>
</evidence>
<dbReference type="PANTHER" id="PTHR35566">
    <property type="entry name" value="BLR3599 PROTEIN"/>
    <property type="match status" value="1"/>
</dbReference>
<protein>
    <recommendedName>
        <fullName evidence="3">Type VI secretion system baseplate subunit TssK</fullName>
    </recommendedName>
</protein>
<sequence length="476" mass="53021">MANAQVFWGQGAFLTPQHLQQQDAWLQDYSLRLHRQFSPYPSGFCTLRLNTEGLDSGVFDIPGFSLLSRSGEWITGGSQNTGEPGNAHLPERSLSSLVISSVEPISLYLVLAQERQLAGLQASSSPAAGDSGLPARHALRSDRVIDPYDVQAAEADVDYLIYQLRIVTSLDENAESLLRNCEAFKVAEIVPNGPGRFRLSNDFIPACTALGASSVLSRWTRNLHDLLLSRGNDFAALKRQRGIRAASTSAQEVMRVLMMQTFARYIPLLGELVRLESVCPWALYLDLRRLVAEFSVFSEDVGYCGELRGRSDSELPAYDHNDLRHCFANVFARAESLIKALTVGAEVGITLAHDGHYYKADLSPALFESDKTRFYLAFECDLRGVELADRLQRTGKIAPLDEMPRLLQAALFGLKIDLLAVAPEELPQRSSNTTYFMIDTHHPFWQLIRERRSIAVFTDLSPDSLVIKLFPVQAQE</sequence>
<dbReference type="Proteomes" id="UP000325723">
    <property type="component" value="Unassembled WGS sequence"/>
</dbReference>